<organism evidence="2 3">
    <name type="scientific">Candidatus Giovannonibacteria bacterium GW2011_GWA2_44_13b</name>
    <dbReference type="NCBI Taxonomy" id="1618647"/>
    <lineage>
        <taxon>Bacteria</taxon>
        <taxon>Candidatus Giovannoniibacteriota</taxon>
    </lineage>
</organism>
<accession>A0A0G1H337</accession>
<feature type="signal peptide" evidence="1">
    <location>
        <begin position="1"/>
        <end position="22"/>
    </location>
</feature>
<gene>
    <name evidence="2" type="ORF">UW30_C0004G0030</name>
</gene>
<evidence type="ECO:0000256" key="1">
    <source>
        <dbReference type="SAM" id="SignalP"/>
    </source>
</evidence>
<dbReference type="Proteomes" id="UP000034736">
    <property type="component" value="Unassembled WGS sequence"/>
</dbReference>
<comment type="caution">
    <text evidence="2">The sequence shown here is derived from an EMBL/GenBank/DDBJ whole genome shotgun (WGS) entry which is preliminary data.</text>
</comment>
<protein>
    <recommendedName>
        <fullName evidence="4">Ig-like domain-containing protein</fullName>
    </recommendedName>
</protein>
<evidence type="ECO:0000313" key="2">
    <source>
        <dbReference type="EMBL" id="KKT41831.1"/>
    </source>
</evidence>
<reference evidence="2 3" key="1">
    <citation type="journal article" date="2015" name="Nature">
        <title>rRNA introns, odd ribosomes, and small enigmatic genomes across a large radiation of phyla.</title>
        <authorList>
            <person name="Brown C.T."/>
            <person name="Hug L.A."/>
            <person name="Thomas B.C."/>
            <person name="Sharon I."/>
            <person name="Castelle C.J."/>
            <person name="Singh A."/>
            <person name="Wilkins M.J."/>
            <person name="Williams K.H."/>
            <person name="Banfield J.F."/>
        </authorList>
    </citation>
    <scope>NUCLEOTIDE SEQUENCE [LARGE SCALE GENOMIC DNA]</scope>
</reference>
<sequence length="326" mass="34834">MKYFYKNLIIAASLLTALSAGAIGSDATDLSLSVSPQYPSAGESFTVKAKSFSFDQVRANFQWLLNGKIVSSGKGLSEQIFTASKLGSQMAIKAIATMNDGSSFKAQVVVNVADIDLVVNPLTYTPLFYRGSPFASPGSAVEIYAMPHLFSGGARIAPKNLIYEWFQDGNKSSAQSGEGKNKFTFSTMDAANASYEVILRASSASNSVSVEKSIKVRPVSPQVLFYEINKLTGRKNLASSSFSLRAGNAMSLLAEPYFFGLASLARAAVSWSTNGAVIETTGENPKILELTASENSISSTNFGFSIEDTKTIYQRAAAELTITVTE</sequence>
<keyword evidence="1" id="KW-0732">Signal</keyword>
<dbReference type="STRING" id="1618647.UW30_C0004G0030"/>
<evidence type="ECO:0008006" key="4">
    <source>
        <dbReference type="Google" id="ProtNLM"/>
    </source>
</evidence>
<dbReference type="AlphaFoldDB" id="A0A0G1H337"/>
<dbReference type="EMBL" id="LCHU01000004">
    <property type="protein sequence ID" value="KKT41831.1"/>
    <property type="molecule type" value="Genomic_DNA"/>
</dbReference>
<proteinExistence type="predicted"/>
<evidence type="ECO:0000313" key="3">
    <source>
        <dbReference type="Proteomes" id="UP000034736"/>
    </source>
</evidence>
<name>A0A0G1H337_9BACT</name>
<feature type="chain" id="PRO_5002537432" description="Ig-like domain-containing protein" evidence="1">
    <location>
        <begin position="23"/>
        <end position="326"/>
    </location>
</feature>